<dbReference type="OrthoDB" id="2016913at2759"/>
<evidence type="ECO:0000256" key="4">
    <source>
        <dbReference type="ARBA" id="ARBA00022927"/>
    </source>
</evidence>
<keyword evidence="5" id="KW-0539">Nucleus</keyword>
<dbReference type="Pfam" id="PF24140">
    <property type="entry name" value="TPR_TNPO3_IPO13_3rd"/>
    <property type="match status" value="1"/>
</dbReference>
<keyword evidence="3" id="KW-0813">Transport</keyword>
<keyword evidence="4" id="KW-0653">Protein transport</keyword>
<dbReference type="GO" id="GO:0006606">
    <property type="term" value="P:protein import into nucleus"/>
    <property type="evidence" value="ECO:0007669"/>
    <property type="project" value="TreeGrafter"/>
</dbReference>
<dbReference type="HOGENOM" id="CLU_005271_0_0_1"/>
<dbReference type="Pfam" id="PF18806">
    <property type="entry name" value="Importin_rep_3"/>
    <property type="match status" value="1"/>
</dbReference>
<reference evidence="6 7" key="1">
    <citation type="submission" date="2015-01" db="EMBL/GenBank/DDBJ databases">
        <title>The Genome Sequence of Exophiala sideris CBS121828.</title>
        <authorList>
            <consortium name="The Broad Institute Genomics Platform"/>
            <person name="Cuomo C."/>
            <person name="de Hoog S."/>
            <person name="Gorbushina A."/>
            <person name="Stielow B."/>
            <person name="Teixiera M."/>
            <person name="Abouelleil A."/>
            <person name="Chapman S.B."/>
            <person name="Priest M."/>
            <person name="Young S.K."/>
            <person name="Wortman J."/>
            <person name="Nusbaum C."/>
            <person name="Birren B."/>
        </authorList>
    </citation>
    <scope>NUCLEOTIDE SEQUENCE [LARGE SCALE GENOMIC DNA]</scope>
    <source>
        <strain evidence="6 7">CBS 121828</strain>
    </source>
</reference>
<dbReference type="Gene3D" id="1.25.10.10">
    <property type="entry name" value="Leucine-rich Repeat Variant"/>
    <property type="match status" value="1"/>
</dbReference>
<proteinExistence type="inferred from homology"/>
<organism evidence="6 7">
    <name type="scientific">Exophiala sideris</name>
    <dbReference type="NCBI Taxonomy" id="1016849"/>
    <lineage>
        <taxon>Eukaryota</taxon>
        <taxon>Fungi</taxon>
        <taxon>Dikarya</taxon>
        <taxon>Ascomycota</taxon>
        <taxon>Pezizomycotina</taxon>
        <taxon>Eurotiomycetes</taxon>
        <taxon>Chaetothyriomycetidae</taxon>
        <taxon>Chaetothyriales</taxon>
        <taxon>Herpotrichiellaceae</taxon>
        <taxon>Exophiala</taxon>
    </lineage>
</organism>
<comment type="subcellular location">
    <subcellularLocation>
        <location evidence="1">Nucleus</location>
    </subcellularLocation>
</comment>
<gene>
    <name evidence="6" type="ORF">PV11_00758</name>
</gene>
<dbReference type="PANTHER" id="PTHR12363:SF33">
    <property type="entry name" value="IMPORTIN-13"/>
    <property type="match status" value="1"/>
</dbReference>
<evidence type="ECO:0000313" key="7">
    <source>
        <dbReference type="Proteomes" id="UP000053599"/>
    </source>
</evidence>
<accession>A0A0D1W8I7</accession>
<sequence length="1017" mass="112500">MPALSVTMEQLIRELHDPGNQAAPDRVHAIQRQIQLLQREKVAWQIGLDLLRHDEAIIRFYGALTLTIKINADWDNDQIGEDERMKYYLLETLVTRYLQLLILPDENFVLQKLCSTLVTLFTKLESEWGFPLRHVLACLISGNYVSPASLPDMQQLCEAGTDCSDVQLKGILMLARTMAEDLGGRSSTSTVQSKVTDRTAANGPDAWHFFRFVLNAPATIGYPGVPAKASTELLQMVFASIPLWAGLIKHLIADADRVQILSTESVAQDCIRVGVGYFDHDRLTASVLQMLHSLQQSSARLLQNALPEYPSNIAESRKAKELVVTLLSGDWTLDEGTYVDLLESIMSQVDTTTSEYLHSGRYTQVIETLRQLLRCEGIAYIEDPFCQVALEKISEMVEGFTDWDEGDSAQPFIQRLAADACDACLLKIQLPEEEMSSDTQEWDVDERAKFQDFRYDVHDFFQSAFAVLGNELIEGIVKSIVAQHEPLDWSLVEAATFAFTAFSDTMSSDPDTYDGLITAVLTSQPWRHLLQDGSAVPGRARQTSIRFIADNVVYLQRHPDGLALILNFLFSSLHLQASASAASRAVYSLCDSHREALTEGLPQFMDSLRTISDLGDAERHRIYAAVATIIQGLPTEEGRVQPLSELLSHISSGLAAVENAVADMTETLQSYTDIMQTLASIGKGLRSPNDTPIDLEASNTEQSTFWQDGPGAFIQRDVLALYRVILQKVGGDSDGAFVEACCGFIKSGFTEDHPSPFKFPDKIGLELVSALISMENPSIDTAMACASSFLASVNPTNIQVCVSDILYIVISNQQRVLSIFQQSRQLPDTNFPPSSLDFLGRLITKWPSTWFSLPEGEQMAGVSIELGLALMADPDTLPRRSAASFFATLVDCSGPTGSIDAETIRCMGNILQRYGPRILTLVLRLLGGECARSEIESLAETLKRFIQKQLMLTKAVLRDAIKQESGMMSEKALQATTLEERNRFLAQAVALRGGRKTNDITKDFWIACRGSGFGYIA</sequence>
<dbReference type="AlphaFoldDB" id="A0A0D1W8I7"/>
<dbReference type="GO" id="GO:0005737">
    <property type="term" value="C:cytoplasm"/>
    <property type="evidence" value="ECO:0007669"/>
    <property type="project" value="TreeGrafter"/>
</dbReference>
<dbReference type="SUPFAM" id="SSF48371">
    <property type="entry name" value="ARM repeat"/>
    <property type="match status" value="1"/>
</dbReference>
<evidence type="ECO:0000256" key="1">
    <source>
        <dbReference type="ARBA" id="ARBA00004123"/>
    </source>
</evidence>
<dbReference type="Proteomes" id="UP000053599">
    <property type="component" value="Unassembled WGS sequence"/>
</dbReference>
<dbReference type="EMBL" id="KN846951">
    <property type="protein sequence ID" value="KIV85020.1"/>
    <property type="molecule type" value="Genomic_DNA"/>
</dbReference>
<dbReference type="InterPro" id="IPR051345">
    <property type="entry name" value="Importin_beta-like_NTR"/>
</dbReference>
<evidence type="ECO:0000313" key="6">
    <source>
        <dbReference type="EMBL" id="KIV85020.1"/>
    </source>
</evidence>
<dbReference type="InterPro" id="IPR040520">
    <property type="entry name" value="Importin_rep_3"/>
</dbReference>
<dbReference type="STRING" id="1016849.A0A0D1W8I7"/>
<dbReference type="PANTHER" id="PTHR12363">
    <property type="entry name" value="TRANSPORTIN 3 AND IMPORTIN 13"/>
    <property type="match status" value="1"/>
</dbReference>
<protein>
    <recommendedName>
        <fullName evidence="8">Importin N-terminal domain-containing protein</fullName>
    </recommendedName>
</protein>
<dbReference type="InterPro" id="IPR011989">
    <property type="entry name" value="ARM-like"/>
</dbReference>
<evidence type="ECO:0000256" key="3">
    <source>
        <dbReference type="ARBA" id="ARBA00022448"/>
    </source>
</evidence>
<evidence type="ECO:0000256" key="5">
    <source>
        <dbReference type="ARBA" id="ARBA00023242"/>
    </source>
</evidence>
<comment type="similarity">
    <text evidence="2">Belongs to the importin beta family.</text>
</comment>
<evidence type="ECO:0000256" key="2">
    <source>
        <dbReference type="ARBA" id="ARBA00007991"/>
    </source>
</evidence>
<dbReference type="GO" id="GO:0005634">
    <property type="term" value="C:nucleus"/>
    <property type="evidence" value="ECO:0007669"/>
    <property type="project" value="UniProtKB-SubCell"/>
</dbReference>
<evidence type="ECO:0008006" key="8">
    <source>
        <dbReference type="Google" id="ProtNLM"/>
    </source>
</evidence>
<dbReference type="InterPro" id="IPR016024">
    <property type="entry name" value="ARM-type_fold"/>
</dbReference>
<dbReference type="InterPro" id="IPR057942">
    <property type="entry name" value="TPR_TNPO3_IPO13_3rd"/>
</dbReference>
<name>A0A0D1W8I7_9EURO</name>